<dbReference type="GO" id="GO:0008270">
    <property type="term" value="F:zinc ion binding"/>
    <property type="evidence" value="ECO:0007669"/>
    <property type="project" value="UniProtKB-KW"/>
</dbReference>
<keyword evidence="8" id="KW-1185">Reference proteome</keyword>
<gene>
    <name evidence="7" type="ORF">RJ639_044814</name>
</gene>
<dbReference type="InterPro" id="IPR017907">
    <property type="entry name" value="Znf_RING_CS"/>
</dbReference>
<feature type="non-terminal residue" evidence="7">
    <location>
        <position position="494"/>
    </location>
</feature>
<dbReference type="SUPFAM" id="SSF57850">
    <property type="entry name" value="RING/U-box"/>
    <property type="match status" value="1"/>
</dbReference>
<feature type="region of interest" description="Disordered" evidence="5">
    <location>
        <begin position="146"/>
        <end position="239"/>
    </location>
</feature>
<feature type="region of interest" description="Disordered" evidence="5">
    <location>
        <begin position="1"/>
        <end position="40"/>
    </location>
</feature>
<dbReference type="PANTHER" id="PTHR46537">
    <property type="entry name" value="OS11G0578200 PROTEIN"/>
    <property type="match status" value="1"/>
</dbReference>
<dbReference type="AlphaFoldDB" id="A0AA89AZH1"/>
<sequence length="494" mass="55452">MPAQKSPHDSPPPPQEKADDDSTQRSETHNEQPEDKEHGIIRKTRTVMECLHRFCRECIDKSMRLGNNECPACRTHCASRRSLRDDPNYDALIAVLYPDIDKYEGEELAFHEEEKARNKQIQASIAQTLRRQSEALARKRTTARATAAAFVRRSQGTTRRLRGRKNYGAAELQGSDNEETGNGHDKGKDSSSADEHITEAKPKRYKRSGARFSKPSLAASSADGGYENDSEVNKEAAGASAGLVSSSDMLAWGRGGMRSHTRHGSLINGNGKNTRNGRLSKLLDCLRNSGENDDGLDIHLFLVSLDEQRIPSLRRPNICCKPTLSVRQLCQNCCKMYLAVQYVALQTSVQADEVEMLLVKELHSNHDPSSSPSSYISSGCVIDPCKDELHILEEHETLVGLQAMCNFRRRYLVSALPEATNTPWGARTSIMHVLVYSSLRVFFIIYFKILTRIFTRIYDTVSSFSHTGRSFRDEEHSYLPLYIRSSPLDTQPCL</sequence>
<feature type="domain" description="RING-type" evidence="6">
    <location>
        <begin position="47"/>
        <end position="74"/>
    </location>
</feature>
<keyword evidence="2 4" id="KW-0863">Zinc-finger</keyword>
<keyword evidence="1" id="KW-0479">Metal-binding</keyword>
<dbReference type="InterPro" id="IPR013083">
    <property type="entry name" value="Znf_RING/FYVE/PHD"/>
</dbReference>
<organism evidence="7 8">
    <name type="scientific">Escallonia herrerae</name>
    <dbReference type="NCBI Taxonomy" id="1293975"/>
    <lineage>
        <taxon>Eukaryota</taxon>
        <taxon>Viridiplantae</taxon>
        <taxon>Streptophyta</taxon>
        <taxon>Embryophyta</taxon>
        <taxon>Tracheophyta</taxon>
        <taxon>Spermatophyta</taxon>
        <taxon>Magnoliopsida</taxon>
        <taxon>eudicotyledons</taxon>
        <taxon>Gunneridae</taxon>
        <taxon>Pentapetalae</taxon>
        <taxon>asterids</taxon>
        <taxon>campanulids</taxon>
        <taxon>Escalloniales</taxon>
        <taxon>Escalloniaceae</taxon>
        <taxon>Escallonia</taxon>
    </lineage>
</organism>
<dbReference type="PROSITE" id="PS00518">
    <property type="entry name" value="ZF_RING_1"/>
    <property type="match status" value="1"/>
</dbReference>
<reference evidence="7" key="1">
    <citation type="submission" date="2022-12" db="EMBL/GenBank/DDBJ databases">
        <title>Draft genome assemblies for two species of Escallonia (Escalloniales).</title>
        <authorList>
            <person name="Chanderbali A."/>
            <person name="Dervinis C."/>
            <person name="Anghel I."/>
            <person name="Soltis D."/>
            <person name="Soltis P."/>
            <person name="Zapata F."/>
        </authorList>
    </citation>
    <scope>NUCLEOTIDE SEQUENCE</scope>
    <source>
        <strain evidence="7">UCBG64.0493</strain>
        <tissue evidence="7">Leaf</tissue>
    </source>
</reference>
<proteinExistence type="predicted"/>
<name>A0AA89AZH1_9ASTE</name>
<feature type="compositionally biased region" description="Basic and acidic residues" evidence="5">
    <location>
        <begin position="181"/>
        <end position="202"/>
    </location>
</feature>
<evidence type="ECO:0000256" key="5">
    <source>
        <dbReference type="SAM" id="MobiDB-lite"/>
    </source>
</evidence>
<dbReference type="InterPro" id="IPR044592">
    <property type="entry name" value="RING1A/B"/>
</dbReference>
<evidence type="ECO:0000313" key="8">
    <source>
        <dbReference type="Proteomes" id="UP001188597"/>
    </source>
</evidence>
<dbReference type="Proteomes" id="UP001188597">
    <property type="component" value="Unassembled WGS sequence"/>
</dbReference>
<evidence type="ECO:0000256" key="4">
    <source>
        <dbReference type="PROSITE-ProRule" id="PRU00175"/>
    </source>
</evidence>
<dbReference type="Pfam" id="PF13923">
    <property type="entry name" value="zf-C3HC4_2"/>
    <property type="match status" value="1"/>
</dbReference>
<evidence type="ECO:0000256" key="3">
    <source>
        <dbReference type="ARBA" id="ARBA00022833"/>
    </source>
</evidence>
<dbReference type="PROSITE" id="PS50089">
    <property type="entry name" value="ZF_RING_2"/>
    <property type="match status" value="1"/>
</dbReference>
<dbReference type="CDD" id="cd16531">
    <property type="entry name" value="RING-HC_RING1-like"/>
    <property type="match status" value="1"/>
</dbReference>
<dbReference type="EMBL" id="JAVXUP010000681">
    <property type="protein sequence ID" value="KAK3023024.1"/>
    <property type="molecule type" value="Genomic_DNA"/>
</dbReference>
<evidence type="ECO:0000256" key="2">
    <source>
        <dbReference type="ARBA" id="ARBA00022771"/>
    </source>
</evidence>
<dbReference type="Gene3D" id="3.30.40.10">
    <property type="entry name" value="Zinc/RING finger domain, C3HC4 (zinc finger)"/>
    <property type="match status" value="1"/>
</dbReference>
<comment type="caution">
    <text evidence="7">The sequence shown here is derived from an EMBL/GenBank/DDBJ whole genome shotgun (WGS) entry which is preliminary data.</text>
</comment>
<keyword evidence="3" id="KW-0862">Zinc</keyword>
<evidence type="ECO:0000259" key="6">
    <source>
        <dbReference type="PROSITE" id="PS50089"/>
    </source>
</evidence>
<dbReference type="PANTHER" id="PTHR46537:SF3">
    <property type="entry name" value="E3 UBIQUITIN-PROTEIN LIGASE RING1A"/>
    <property type="match status" value="1"/>
</dbReference>
<evidence type="ECO:0000313" key="7">
    <source>
        <dbReference type="EMBL" id="KAK3023024.1"/>
    </source>
</evidence>
<accession>A0AA89AZH1</accession>
<protein>
    <recommendedName>
        <fullName evidence="6">RING-type domain-containing protein</fullName>
    </recommendedName>
</protein>
<feature type="compositionally biased region" description="Basic and acidic residues" evidence="5">
    <location>
        <begin position="16"/>
        <end position="40"/>
    </location>
</feature>
<evidence type="ECO:0000256" key="1">
    <source>
        <dbReference type="ARBA" id="ARBA00022723"/>
    </source>
</evidence>
<dbReference type="InterPro" id="IPR001841">
    <property type="entry name" value="Znf_RING"/>
</dbReference>